<accession>A0A3G9J6T0</accession>
<reference evidence="1 2" key="1">
    <citation type="submission" date="2018-11" db="EMBL/GenBank/DDBJ databases">
        <title>Complete genome sequence of Paenibacillus baekrokdamisoli strain KCTC 33723.</title>
        <authorList>
            <person name="Kang S.W."/>
            <person name="Lee K.C."/>
            <person name="Kim K.K."/>
            <person name="Kim J.S."/>
            <person name="Kim D.S."/>
            <person name="Ko S.H."/>
            <person name="Yang S.H."/>
            <person name="Lee J.S."/>
        </authorList>
    </citation>
    <scope>NUCLEOTIDE SEQUENCE [LARGE SCALE GENOMIC DNA]</scope>
    <source>
        <strain evidence="1 2">KCTC 33723</strain>
    </source>
</reference>
<dbReference type="Gene3D" id="2.160.20.10">
    <property type="entry name" value="Single-stranded right-handed beta-helix, Pectin lyase-like"/>
    <property type="match status" value="2"/>
</dbReference>
<proteinExistence type="predicted"/>
<dbReference type="Pfam" id="PF07532">
    <property type="entry name" value="Big_4"/>
    <property type="match status" value="1"/>
</dbReference>
<sequence length="2086" mass="221734">MIKKLLSVLVMLCMLTTTLLSWGINAAQASEVTQSKIQAEFFVSPTGSDTNNGSYEHPFATLQAARDAVRLINSNMTGDIYVFVAAGNYYVNNTISFNESDSGTNGFNVIYRNLNGLGTAKFIGGNKVASPWNLVERTGADADLPAAAAGSVYKTNVGTEVNFNTLYVNDARATMARTKNLSNDPRFPASSTTYMKSVGGTLTTLVYNSADLDTDSLTGLVNAQSRGDLDAQVYMWDGGYWDWMTDTVPLASINTSIRTLTYKTVPGKPEAYRPKYATGSNARYFLQGNLGFLDQPGEYYFNKKTGYLYYYPLAGSGNISDQNVVIPAVEKIVDIKGASRTSMVSHITFSGLEFKDTNFPDYYSYGWNWGDAGAGLGFYPPEAAGSTQPSYSEQTERVEFQVGVMTLTNTNHITISKTHIKNAGMFGIELYLANQHTTIEDSLIEYTGHGGINIEGGYPGVGGDSNGDGYSRDNTITNMMIHDIGQLVGQTSGIQVNNSGYSTFSHLEIYNTPRRGIFITAGHSRNPNVAAPNGDKDFNIMTDMYSHHNTFEYIYLHDAQQDGGDDGAFFACYLYKGSTNYKPNYMNQMLIDNVGANPSMTDIAPNGMNLDMGASGFELNNVKIVNPQHFNAEVNTTTQYGDKITYSNTNIDFGSHTNQLATFNDALMAYDQIGVTTEFPSVYLPAAASVQEPGNIYFKEDFENVIDLSKWSYRGAIPGITTEWMSEGVFNGKQSLKINSDGAANGSKPVLYRDFGGLLNKIVTVKLFDRQSGNQAPYDSGTSIATTVKSLARVDDGVTAVGLGLDTTVSGSYYVLSNGSTETASSVPRTYGWHELKWDYTSGTDVKLYIDGVLVQTSSAQTAFSRVELGSDDGKGVSFYDQLYIYGGEEAPVPGPVVAPPAPAYDSSNDNKVRLDLNFGDGITPSFTKNGTSAMSIVADPADSSNQVLQNVVTDGQNFYQTGASWNNYIVNLKWKFEGWGSNNVLGQAYDNFTIYVMTAVINGTTAKNPASYQVVYRRNKNGTTGYSAGTSYFEISKHTSSSDVSLGKSKVPSGFVESDWHDFQIQTYGGKVGFVVDGTTIMSVNDGTYTSGGVAFGGINSTVLMDDIKIISNPTYVDYGTKFNLGNVTLTGDYNPTWFLYESAVSDNSKPVTLIRPRPILAGATTTVALNGADITDHFADYTTATELPSLNYGRNTLVLSEITSAGSKTYTIYIDKAYTITSVGSIDPLTTPVGRVPALPVTTKVTFADGTNQIAIIKWDLVKSSQYKQIGTFTVSGHLVGLNKTVSTTVSVEGLESMGTLQDASTAAGTAPVLAQTISAQFTKGTRVLPLTFAELDPAMYASVGTIIAVAHADQYTGDVLQKVTVLSADKKLVSVTTPATIAGMANGTAKTVAALGLPATVEVVTDTGNVNANVTWDLEASSYDPAIKTAQTFTVEGTVVLPEGVANPNSVALTTSISISVNAEADQEITFGSVITPAAITGVESGIAKTAAALGLPSTVKLVTNAGIVNADVTWDVDTSSYDPALKTAQTFTVNGKASLPTGVANPDDLALTTSISVTVDAATVQDKTLLSLTKPAAITGVESGTAKTAAALGLPSSVELVTDKGSVNTNVTWNVGASSYDPVLKTAQTFTVEGTVTLPAGVANPNGVALITSVRVTVDAGSTWIPTPTPTPTPEPTPVTEITVKGNTVTATTTVKTSSDNNGKASAAVSKDQVEYAINKAAAEAAKQGGDAKVEIKINVNAPADTQSVEVNIPEAALRLVAGSQTDGLTLITPIASFTFDAKSVSGMSTHAEGGVKVTASKAEASTLSHQDQHRVGDRPVFNVSVTSGDKTLSQLDGKISVSVPYTLKPGEDPNAVVIYAMTAQDQLEIVSNGLYDSATGTMNFKSSSSSKYAVGYNKVSFKDVSESAAYSDAVSFVAARGITTGTGKGNFSPDANLTRAQFMVMVMRAYGIAPDQDAVDNFSDAGNAYYTGYLAAAKRLGISNGIGINRFAPNKELTNQEMNTLMYNTLKVLDQLPAAKAGQDLDLADFTDANQIAPWAKEAMTLFINAGMMKGSGTELSPVDKTNRAQMAQTIYYLLNK</sequence>
<dbReference type="InterPro" id="IPR011081">
    <property type="entry name" value="Big_4"/>
</dbReference>
<dbReference type="PANTHER" id="PTHR36453">
    <property type="entry name" value="SECRETED PROTEIN-RELATED"/>
    <property type="match status" value="1"/>
</dbReference>
<dbReference type="InterPro" id="IPR001119">
    <property type="entry name" value="SLH_dom"/>
</dbReference>
<organism evidence="1 2">
    <name type="scientific">Paenibacillus baekrokdamisoli</name>
    <dbReference type="NCBI Taxonomy" id="1712516"/>
    <lineage>
        <taxon>Bacteria</taxon>
        <taxon>Bacillati</taxon>
        <taxon>Bacillota</taxon>
        <taxon>Bacilli</taxon>
        <taxon>Bacillales</taxon>
        <taxon>Paenibacillaceae</taxon>
        <taxon>Paenibacillus</taxon>
    </lineage>
</organism>
<dbReference type="Gene3D" id="2.60.120.560">
    <property type="entry name" value="Exo-inulinase, domain 1"/>
    <property type="match status" value="1"/>
</dbReference>
<dbReference type="KEGG" id="pbk:Back11_08330"/>
<dbReference type="EMBL" id="AP019308">
    <property type="protein sequence ID" value="BBH19488.1"/>
    <property type="molecule type" value="Genomic_DNA"/>
</dbReference>
<keyword evidence="2" id="KW-1185">Reference proteome</keyword>
<gene>
    <name evidence="1" type="ORF">Back11_08330</name>
</gene>
<dbReference type="PANTHER" id="PTHR36453:SF1">
    <property type="entry name" value="RIGHT HANDED BETA HELIX DOMAIN-CONTAINING PROTEIN"/>
    <property type="match status" value="1"/>
</dbReference>
<name>A0A3G9J6T0_9BACL</name>
<dbReference type="SMART" id="SM00710">
    <property type="entry name" value="PbH1"/>
    <property type="match status" value="8"/>
</dbReference>
<dbReference type="InterPro" id="IPR011050">
    <property type="entry name" value="Pectin_lyase_fold/virulence"/>
</dbReference>
<dbReference type="RefSeq" id="WP_164522668.1">
    <property type="nucleotide sequence ID" value="NZ_AP019308.1"/>
</dbReference>
<evidence type="ECO:0000313" key="2">
    <source>
        <dbReference type="Proteomes" id="UP000275368"/>
    </source>
</evidence>
<dbReference type="PROSITE" id="PS51272">
    <property type="entry name" value="SLH"/>
    <property type="match status" value="3"/>
</dbReference>
<protein>
    <submittedName>
        <fullName evidence="1">Uncharacterized protein</fullName>
    </submittedName>
</protein>
<dbReference type="Pfam" id="PF00395">
    <property type="entry name" value="SLH"/>
    <property type="match status" value="3"/>
</dbReference>
<evidence type="ECO:0000313" key="1">
    <source>
        <dbReference type="EMBL" id="BBH19488.1"/>
    </source>
</evidence>
<dbReference type="InterPro" id="IPR006626">
    <property type="entry name" value="PbH1"/>
</dbReference>
<dbReference type="InterPro" id="IPR012334">
    <property type="entry name" value="Pectin_lyas_fold"/>
</dbReference>
<dbReference type="SUPFAM" id="SSF51126">
    <property type="entry name" value="Pectin lyase-like"/>
    <property type="match status" value="1"/>
</dbReference>
<dbReference type="Proteomes" id="UP000275368">
    <property type="component" value="Chromosome"/>
</dbReference>